<dbReference type="InterPro" id="IPR042101">
    <property type="entry name" value="SRP54_N_sf"/>
</dbReference>
<feature type="compositionally biased region" description="Basic and acidic residues" evidence="10">
    <location>
        <begin position="1"/>
        <end position="38"/>
    </location>
</feature>
<dbReference type="RefSeq" id="WP_012159317.1">
    <property type="nucleotide sequence ID" value="NC_009922.1"/>
</dbReference>
<dbReference type="STRING" id="350688.Clos_1461"/>
<feature type="domain" description="SRP54-type proteins GTP-binding" evidence="11">
    <location>
        <begin position="402"/>
        <end position="415"/>
    </location>
</feature>
<comment type="catalytic activity">
    <reaction evidence="8 9">
        <text>GTP + H2O = GDP + phosphate + H(+)</text>
        <dbReference type="Rhea" id="RHEA:19669"/>
        <dbReference type="ChEBI" id="CHEBI:15377"/>
        <dbReference type="ChEBI" id="CHEBI:15378"/>
        <dbReference type="ChEBI" id="CHEBI:37565"/>
        <dbReference type="ChEBI" id="CHEBI:43474"/>
        <dbReference type="ChEBI" id="CHEBI:58189"/>
        <dbReference type="EC" id="3.6.5.4"/>
    </reaction>
</comment>
<evidence type="ECO:0000256" key="7">
    <source>
        <dbReference type="ARBA" id="ARBA00023170"/>
    </source>
</evidence>
<evidence type="ECO:0000256" key="5">
    <source>
        <dbReference type="ARBA" id="ARBA00023134"/>
    </source>
</evidence>
<feature type="binding site" evidence="9">
    <location>
        <begin position="317"/>
        <end position="321"/>
    </location>
    <ligand>
        <name>GTP</name>
        <dbReference type="ChEBI" id="CHEBI:37565"/>
    </ligand>
</feature>
<comment type="subcellular location">
    <subcellularLocation>
        <location evidence="9">Cell membrane</location>
        <topology evidence="9">Peripheral membrane protein</topology>
        <orientation evidence="9">Cytoplasmic side</orientation>
    </subcellularLocation>
    <subcellularLocation>
        <location evidence="9">Cytoplasm</location>
    </subcellularLocation>
</comment>
<dbReference type="CDD" id="cd17874">
    <property type="entry name" value="FtsY"/>
    <property type="match status" value="1"/>
</dbReference>
<dbReference type="Pfam" id="PF02881">
    <property type="entry name" value="SRP54_N"/>
    <property type="match status" value="1"/>
</dbReference>
<dbReference type="SUPFAM" id="SSF52540">
    <property type="entry name" value="P-loop containing nucleoside triphosphate hydrolases"/>
    <property type="match status" value="1"/>
</dbReference>
<dbReference type="KEGG" id="aoe:Clos_1461"/>
<dbReference type="InterPro" id="IPR036225">
    <property type="entry name" value="SRP/SRP_N"/>
</dbReference>
<dbReference type="SMART" id="SM00963">
    <property type="entry name" value="SRP54_N"/>
    <property type="match status" value="1"/>
</dbReference>
<dbReference type="GO" id="GO:0006614">
    <property type="term" value="P:SRP-dependent cotranslational protein targeting to membrane"/>
    <property type="evidence" value="ECO:0007669"/>
    <property type="project" value="InterPro"/>
</dbReference>
<sequence length="431" mass="48471">MFKKFFDKLTGKNKEESVEKNHEEKVDEAVDGHEHSSLEEVDFIEMDPEDIEMDSQEMEKYFEDLEVDSVEDSTEAEEVEEEIVEEIVEEKIEEDIIETVEEVIEEIEPIKVAETVEEEVVEAKPKFNLFSRLKEGLLKTKSGITDRVDHLLKSYKKIDEDLFEELEEILITSDMGVQTTMEIVEDLKERVRKEKISDPLEVKQLLMDKITEILEELPDSKINIEPSPAIILVVGVNGVGKTTSIGKMAYRFKSEGKKVLLAAGDTFRAAAIDQLKIWGDRVGVDVIRHQEESDPAAVIYDAIQAAKARNTDVLICDTAGRLHNKKNLMNELGKIFKVVDREYENASKEVLLVLDATTGQNAVQQAKTFKEVANISGLILTKLDGTAKGGVIVGISRELNVPVKLIGVGEKMEDLQEFNPQSFVKAIFGEA</sequence>
<dbReference type="GO" id="GO:0005737">
    <property type="term" value="C:cytoplasm"/>
    <property type="evidence" value="ECO:0007669"/>
    <property type="project" value="UniProtKB-SubCell"/>
</dbReference>
<dbReference type="Gene3D" id="1.20.120.140">
    <property type="entry name" value="Signal recognition particle SRP54, nucleotide-binding domain"/>
    <property type="match status" value="1"/>
</dbReference>
<name>A8MHB8_ALKOO</name>
<feature type="region of interest" description="Disordered" evidence="10">
    <location>
        <begin position="1"/>
        <end position="47"/>
    </location>
</feature>
<organism evidence="12 13">
    <name type="scientific">Alkaliphilus oremlandii (strain OhILAs)</name>
    <name type="common">Clostridium oremlandii (strain OhILAs)</name>
    <dbReference type="NCBI Taxonomy" id="350688"/>
    <lineage>
        <taxon>Bacteria</taxon>
        <taxon>Bacillati</taxon>
        <taxon>Bacillota</taxon>
        <taxon>Clostridia</taxon>
        <taxon>Peptostreptococcales</taxon>
        <taxon>Natronincolaceae</taxon>
        <taxon>Alkaliphilus</taxon>
    </lineage>
</organism>
<dbReference type="AlphaFoldDB" id="A8MHB8"/>
<keyword evidence="7 9" id="KW-0675">Receptor</keyword>
<dbReference type="SMART" id="SM00962">
    <property type="entry name" value="SRP54"/>
    <property type="match status" value="1"/>
</dbReference>
<evidence type="ECO:0000313" key="13">
    <source>
        <dbReference type="Proteomes" id="UP000000269"/>
    </source>
</evidence>
<dbReference type="InterPro" id="IPR000897">
    <property type="entry name" value="SRP54_GTPase_dom"/>
</dbReference>
<dbReference type="FunFam" id="1.20.120.140:FF:000002">
    <property type="entry name" value="Signal recognition particle receptor FtsY"/>
    <property type="match status" value="1"/>
</dbReference>
<dbReference type="InterPro" id="IPR004390">
    <property type="entry name" value="SR_rcpt_FtsY"/>
</dbReference>
<evidence type="ECO:0000256" key="10">
    <source>
        <dbReference type="SAM" id="MobiDB-lite"/>
    </source>
</evidence>
<keyword evidence="13" id="KW-1185">Reference proteome</keyword>
<feature type="binding site" evidence="9">
    <location>
        <begin position="235"/>
        <end position="242"/>
    </location>
    <ligand>
        <name>GTP</name>
        <dbReference type="ChEBI" id="CHEBI:37565"/>
    </ligand>
</feature>
<dbReference type="HAMAP" id="MF_00920">
    <property type="entry name" value="FtsY"/>
    <property type="match status" value="1"/>
</dbReference>
<dbReference type="eggNOG" id="COG0552">
    <property type="taxonomic scope" value="Bacteria"/>
</dbReference>
<dbReference type="PROSITE" id="PS00300">
    <property type="entry name" value="SRP54"/>
    <property type="match status" value="1"/>
</dbReference>
<dbReference type="FunFam" id="3.40.50.300:FF:000053">
    <property type="entry name" value="Signal recognition particle receptor FtsY"/>
    <property type="match status" value="1"/>
</dbReference>
<dbReference type="Gene3D" id="3.40.50.300">
    <property type="entry name" value="P-loop containing nucleotide triphosphate hydrolases"/>
    <property type="match status" value="1"/>
</dbReference>
<dbReference type="InterPro" id="IPR013822">
    <property type="entry name" value="Signal_recog_particl_SRP54_hlx"/>
</dbReference>
<dbReference type="EC" id="3.6.5.4" evidence="9"/>
<dbReference type="Pfam" id="PF00448">
    <property type="entry name" value="SRP54"/>
    <property type="match status" value="1"/>
</dbReference>
<proteinExistence type="inferred from homology"/>
<keyword evidence="5 9" id="KW-0342">GTP-binding</keyword>
<dbReference type="Proteomes" id="UP000000269">
    <property type="component" value="Chromosome"/>
</dbReference>
<keyword evidence="1 9" id="KW-1003">Cell membrane</keyword>
<comment type="similarity">
    <text evidence="9">Belongs to the GTP-binding SRP family. FtsY subfamily.</text>
</comment>
<keyword evidence="2 9" id="KW-0963">Cytoplasm</keyword>
<evidence type="ECO:0000313" key="12">
    <source>
        <dbReference type="EMBL" id="ABW19005.1"/>
    </source>
</evidence>
<reference evidence="13" key="1">
    <citation type="submission" date="2007-10" db="EMBL/GenBank/DDBJ databases">
        <title>Complete genome of Alkaliphilus oremlandii OhILAs.</title>
        <authorList>
            <person name="Copeland A."/>
            <person name="Lucas S."/>
            <person name="Lapidus A."/>
            <person name="Barry K."/>
            <person name="Detter J.C."/>
            <person name="Glavina del Rio T."/>
            <person name="Hammon N."/>
            <person name="Israni S."/>
            <person name="Dalin E."/>
            <person name="Tice H."/>
            <person name="Pitluck S."/>
            <person name="Chain P."/>
            <person name="Malfatti S."/>
            <person name="Shin M."/>
            <person name="Vergez L."/>
            <person name="Schmutz J."/>
            <person name="Larimer F."/>
            <person name="Land M."/>
            <person name="Hauser L."/>
            <person name="Kyrpides N."/>
            <person name="Mikhailova N."/>
            <person name="Stolz J.F."/>
            <person name="Dawson A."/>
            <person name="Fisher E."/>
            <person name="Crable B."/>
            <person name="Perera E."/>
            <person name="Lisak J."/>
            <person name="Ranganathan M."/>
            <person name="Basu P."/>
            <person name="Richardson P."/>
        </authorList>
    </citation>
    <scope>NUCLEOTIDE SEQUENCE [LARGE SCALE GENOMIC DNA]</scope>
    <source>
        <strain evidence="13">OhILAs</strain>
    </source>
</reference>
<dbReference type="SMART" id="SM00382">
    <property type="entry name" value="AAA"/>
    <property type="match status" value="1"/>
</dbReference>
<dbReference type="GO" id="GO:0005886">
    <property type="term" value="C:plasma membrane"/>
    <property type="evidence" value="ECO:0007669"/>
    <property type="project" value="UniProtKB-SubCell"/>
</dbReference>
<dbReference type="GO" id="GO:0003924">
    <property type="term" value="F:GTPase activity"/>
    <property type="evidence" value="ECO:0007669"/>
    <property type="project" value="UniProtKB-UniRule"/>
</dbReference>
<dbReference type="GO" id="GO:0005047">
    <property type="term" value="F:signal recognition particle binding"/>
    <property type="evidence" value="ECO:0007669"/>
    <property type="project" value="TreeGrafter"/>
</dbReference>
<comment type="subunit">
    <text evidence="9">Part of the signal recognition particle protein translocation system, which is composed of SRP and FtsY.</text>
</comment>
<protein>
    <recommendedName>
        <fullName evidence="9">Signal recognition particle receptor FtsY</fullName>
        <shortName evidence="9">SRP receptor</shortName>
        <ecNumber evidence="9">3.6.5.4</ecNumber>
    </recommendedName>
</protein>
<comment type="function">
    <text evidence="9">Involved in targeting and insertion of nascent membrane proteins into the cytoplasmic membrane. Acts as a receptor for the complex formed by the signal recognition particle (SRP) and the ribosome-nascent chain (RNC).</text>
</comment>
<dbReference type="EMBL" id="CP000853">
    <property type="protein sequence ID" value="ABW19005.1"/>
    <property type="molecule type" value="Genomic_DNA"/>
</dbReference>
<feature type="binding site" evidence="9">
    <location>
        <begin position="381"/>
        <end position="384"/>
    </location>
    <ligand>
        <name>GTP</name>
        <dbReference type="ChEBI" id="CHEBI:37565"/>
    </ligand>
</feature>
<keyword evidence="4 9" id="KW-0378">Hydrolase</keyword>
<evidence type="ECO:0000256" key="6">
    <source>
        <dbReference type="ARBA" id="ARBA00023136"/>
    </source>
</evidence>
<accession>A8MHB8</accession>
<keyword evidence="3 9" id="KW-0547">Nucleotide-binding</keyword>
<evidence type="ECO:0000256" key="4">
    <source>
        <dbReference type="ARBA" id="ARBA00022801"/>
    </source>
</evidence>
<evidence type="ECO:0000256" key="9">
    <source>
        <dbReference type="HAMAP-Rule" id="MF_00920"/>
    </source>
</evidence>
<dbReference type="HOGENOM" id="CLU_009301_3_0_9"/>
<gene>
    <name evidence="9" type="primary">ftsY</name>
    <name evidence="12" type="ordered locus">Clos_1461</name>
</gene>
<dbReference type="GO" id="GO:0005525">
    <property type="term" value="F:GTP binding"/>
    <property type="evidence" value="ECO:0007669"/>
    <property type="project" value="UniProtKB-UniRule"/>
</dbReference>
<keyword evidence="6 9" id="KW-0472">Membrane</keyword>
<evidence type="ECO:0000256" key="1">
    <source>
        <dbReference type="ARBA" id="ARBA00022475"/>
    </source>
</evidence>
<evidence type="ECO:0000256" key="3">
    <source>
        <dbReference type="ARBA" id="ARBA00022741"/>
    </source>
</evidence>
<dbReference type="SUPFAM" id="SSF47364">
    <property type="entry name" value="Domain of the SRP/SRP receptor G-proteins"/>
    <property type="match status" value="1"/>
</dbReference>
<dbReference type="PANTHER" id="PTHR43134">
    <property type="entry name" value="SIGNAL RECOGNITION PARTICLE RECEPTOR SUBUNIT ALPHA"/>
    <property type="match status" value="1"/>
</dbReference>
<dbReference type="InterPro" id="IPR027417">
    <property type="entry name" value="P-loop_NTPase"/>
</dbReference>
<dbReference type="NCBIfam" id="TIGR00064">
    <property type="entry name" value="ftsY"/>
    <property type="match status" value="1"/>
</dbReference>
<evidence type="ECO:0000256" key="2">
    <source>
        <dbReference type="ARBA" id="ARBA00022490"/>
    </source>
</evidence>
<dbReference type="PANTHER" id="PTHR43134:SF1">
    <property type="entry name" value="SIGNAL RECOGNITION PARTICLE RECEPTOR SUBUNIT ALPHA"/>
    <property type="match status" value="1"/>
</dbReference>
<evidence type="ECO:0000259" key="11">
    <source>
        <dbReference type="PROSITE" id="PS00300"/>
    </source>
</evidence>
<dbReference type="InterPro" id="IPR003593">
    <property type="entry name" value="AAA+_ATPase"/>
</dbReference>
<dbReference type="OrthoDB" id="9804720at2"/>
<evidence type="ECO:0000256" key="8">
    <source>
        <dbReference type="ARBA" id="ARBA00048027"/>
    </source>
</evidence>